<reference evidence="10 11" key="1">
    <citation type="submission" date="2011-05" db="EMBL/GenBank/DDBJ databases">
        <title>Complete sequence of Desulfotomaculum carboxydivorans CO-1-SRB.</title>
        <authorList>
            <consortium name="US DOE Joint Genome Institute"/>
            <person name="Lucas S."/>
            <person name="Han J."/>
            <person name="Lapidus A."/>
            <person name="Cheng J.-F."/>
            <person name="Goodwin L."/>
            <person name="Pitluck S."/>
            <person name="Peters L."/>
            <person name="Mikhailova N."/>
            <person name="Lu M."/>
            <person name="Han C."/>
            <person name="Tapia R."/>
            <person name="Land M."/>
            <person name="Hauser L."/>
            <person name="Kyrpides N."/>
            <person name="Ivanova N."/>
            <person name="Pagani I."/>
            <person name="Stams A."/>
            <person name="Plugge C."/>
            <person name="Muyzer G."/>
            <person name="Kuever J."/>
            <person name="Parshina S."/>
            <person name="Ivanova A."/>
            <person name="Nazina T."/>
            <person name="Woyke T."/>
        </authorList>
    </citation>
    <scope>NUCLEOTIDE SEQUENCE [LARGE SCALE GENOMIC DNA]</scope>
    <source>
        <strain evidence="11">DSM 14880 / VKM B-2319 / CO-1-SRB</strain>
    </source>
</reference>
<comment type="subcellular location">
    <subcellularLocation>
        <location evidence="1">Membrane</location>
    </subcellularLocation>
</comment>
<dbReference type="GO" id="GO:0051301">
    <property type="term" value="P:cell division"/>
    <property type="evidence" value="ECO:0007669"/>
    <property type="project" value="UniProtKB-KW"/>
</dbReference>
<dbReference type="EMBL" id="CP002736">
    <property type="protein sequence ID" value="AEF95173.1"/>
    <property type="molecule type" value="Genomic_DNA"/>
</dbReference>
<evidence type="ECO:0000259" key="9">
    <source>
        <dbReference type="PROSITE" id="PS51779"/>
    </source>
</evidence>
<protein>
    <submittedName>
        <fullName evidence="10">Polypeptide-transport-associated domain protein FtsQ-type</fullName>
    </submittedName>
</protein>
<gene>
    <name evidence="10" type="ordered locus">Desca_2338</name>
</gene>
<keyword evidence="4 8" id="KW-0812">Transmembrane</keyword>
<evidence type="ECO:0000256" key="3">
    <source>
        <dbReference type="ARBA" id="ARBA00022618"/>
    </source>
</evidence>
<sequence length="286" mass="31692">MTLFLVLPWTSYLHFSYNIGNYGHQRNLPQGVGTLYQPRATTPLKKNHFMQSVFFILLVVIAAYVLLQSPLFEVKSIIVSGNRQLKAEEIKKLSGITPGSNIFKINLQQAREKLALVPIIKKVELKRKLPATIVINVTERNAVALLPVKNGFIKVDSDGVYLHKGDIALSALPIITGLSLKVGSPGERVESPYLPLALDTLAKLPRSLVQQLSEIHINESGQIWLYTLDGAQGRLGLGEDIEYKGLVFLQVLNSLSKTGGKIEYVDLSNPKVPVVKYEKNNGRANR</sequence>
<feature type="transmembrane region" description="Helical" evidence="8">
    <location>
        <begin position="49"/>
        <end position="67"/>
    </location>
</feature>
<evidence type="ECO:0000256" key="4">
    <source>
        <dbReference type="ARBA" id="ARBA00022692"/>
    </source>
</evidence>
<dbReference type="AlphaFoldDB" id="F6B3E2"/>
<accession>F6B3E2</accession>
<keyword evidence="5 8" id="KW-1133">Transmembrane helix</keyword>
<keyword evidence="7" id="KW-0131">Cell cycle</keyword>
<evidence type="ECO:0000256" key="1">
    <source>
        <dbReference type="ARBA" id="ARBA00004370"/>
    </source>
</evidence>
<dbReference type="Gene3D" id="3.10.20.310">
    <property type="entry name" value="membrane protein fhac"/>
    <property type="match status" value="1"/>
</dbReference>
<feature type="domain" description="POTRA" evidence="9">
    <location>
        <begin position="72"/>
        <end position="140"/>
    </location>
</feature>
<keyword evidence="3" id="KW-0132">Cell division</keyword>
<name>F6B3E2_DESCC</name>
<evidence type="ECO:0000313" key="10">
    <source>
        <dbReference type="EMBL" id="AEF95173.1"/>
    </source>
</evidence>
<dbReference type="KEGG" id="dca:Desca_2338"/>
<dbReference type="Gene3D" id="3.40.50.10960">
    <property type="match status" value="1"/>
</dbReference>
<organism evidence="10 11">
    <name type="scientific">Desulfotomaculum nigrificans (strain DSM 14880 / VKM B-2319 / CO-1-SRB)</name>
    <name type="common">Desulfotomaculum carboxydivorans</name>
    <dbReference type="NCBI Taxonomy" id="868595"/>
    <lineage>
        <taxon>Bacteria</taxon>
        <taxon>Bacillati</taxon>
        <taxon>Bacillota</taxon>
        <taxon>Clostridia</taxon>
        <taxon>Eubacteriales</taxon>
        <taxon>Desulfotomaculaceae</taxon>
        <taxon>Desulfotomaculum</taxon>
    </lineage>
</organism>
<dbReference type="PROSITE" id="PS51779">
    <property type="entry name" value="POTRA"/>
    <property type="match status" value="1"/>
</dbReference>
<dbReference type="Pfam" id="PF03799">
    <property type="entry name" value="FtsQ_DivIB_C"/>
    <property type="match status" value="1"/>
</dbReference>
<keyword evidence="6 8" id="KW-0472">Membrane</keyword>
<dbReference type="STRING" id="868595.Desca_2338"/>
<dbReference type="PANTHER" id="PTHR37820:SF1">
    <property type="entry name" value="CELL DIVISION PROTEIN FTSQ"/>
    <property type="match status" value="1"/>
</dbReference>
<dbReference type="InterPro" id="IPR050487">
    <property type="entry name" value="FtsQ_DivIB"/>
</dbReference>
<dbReference type="eggNOG" id="COG1589">
    <property type="taxonomic scope" value="Bacteria"/>
</dbReference>
<evidence type="ECO:0000256" key="5">
    <source>
        <dbReference type="ARBA" id="ARBA00022989"/>
    </source>
</evidence>
<dbReference type="GO" id="GO:0005886">
    <property type="term" value="C:plasma membrane"/>
    <property type="evidence" value="ECO:0007669"/>
    <property type="project" value="TreeGrafter"/>
</dbReference>
<dbReference type="HOGENOM" id="CLU_047677_4_3_9"/>
<evidence type="ECO:0000256" key="7">
    <source>
        <dbReference type="ARBA" id="ARBA00023306"/>
    </source>
</evidence>
<dbReference type="Pfam" id="PF08478">
    <property type="entry name" value="POTRA_1"/>
    <property type="match status" value="1"/>
</dbReference>
<dbReference type="Proteomes" id="UP000009226">
    <property type="component" value="Chromosome"/>
</dbReference>
<keyword evidence="11" id="KW-1185">Reference proteome</keyword>
<dbReference type="InterPro" id="IPR034746">
    <property type="entry name" value="POTRA"/>
</dbReference>
<evidence type="ECO:0000256" key="6">
    <source>
        <dbReference type="ARBA" id="ARBA00023136"/>
    </source>
</evidence>
<evidence type="ECO:0000256" key="2">
    <source>
        <dbReference type="ARBA" id="ARBA00022475"/>
    </source>
</evidence>
<dbReference type="InterPro" id="IPR005548">
    <property type="entry name" value="Cell_div_FtsQ/DivIB_C"/>
</dbReference>
<proteinExistence type="predicted"/>
<keyword evidence="2" id="KW-1003">Cell membrane</keyword>
<evidence type="ECO:0000256" key="8">
    <source>
        <dbReference type="SAM" id="Phobius"/>
    </source>
</evidence>
<dbReference type="PANTHER" id="PTHR37820">
    <property type="entry name" value="CELL DIVISION PROTEIN DIVIB"/>
    <property type="match status" value="1"/>
</dbReference>
<evidence type="ECO:0000313" key="11">
    <source>
        <dbReference type="Proteomes" id="UP000009226"/>
    </source>
</evidence>
<dbReference type="InterPro" id="IPR013685">
    <property type="entry name" value="POTRA_FtsQ_type"/>
</dbReference>